<evidence type="ECO:0000313" key="2">
    <source>
        <dbReference type="Proteomes" id="UP000030687"/>
    </source>
</evidence>
<dbReference type="InParanoid" id="V4SIE2"/>
<name>V4SIE2_CITCL</name>
<gene>
    <name evidence="1" type="ORF">CICLE_v10026879mg</name>
</gene>
<accession>V4SIE2</accession>
<proteinExistence type="predicted"/>
<evidence type="ECO:0000313" key="1">
    <source>
        <dbReference type="EMBL" id="ESR40392.1"/>
    </source>
</evidence>
<dbReference type="Proteomes" id="UP000030687">
    <property type="component" value="Unassembled WGS sequence"/>
</dbReference>
<reference evidence="1 2" key="1">
    <citation type="submission" date="2013-10" db="EMBL/GenBank/DDBJ databases">
        <authorList>
            <consortium name="International Citrus Genome Consortium"/>
            <person name="Jenkins J."/>
            <person name="Schmutz J."/>
            <person name="Prochnik S."/>
            <person name="Rokhsar D."/>
            <person name="Gmitter F."/>
            <person name="Ollitrault P."/>
            <person name="Machado M."/>
            <person name="Talon M."/>
            <person name="Wincker P."/>
            <person name="Jaillon O."/>
            <person name="Morgante M."/>
        </authorList>
    </citation>
    <scope>NUCLEOTIDE SEQUENCE</scope>
    <source>
        <strain evidence="2">cv. Clemenules</strain>
    </source>
</reference>
<dbReference type="EMBL" id="KI536925">
    <property type="protein sequence ID" value="ESR40392.1"/>
    <property type="molecule type" value="Genomic_DNA"/>
</dbReference>
<dbReference type="AlphaFoldDB" id="V4SIE2"/>
<organism evidence="1 2">
    <name type="scientific">Citrus clementina</name>
    <name type="common">Clementine</name>
    <name type="synonym">Citrus deliciosa x Citrus sinensis</name>
    <dbReference type="NCBI Taxonomy" id="85681"/>
    <lineage>
        <taxon>Eukaryota</taxon>
        <taxon>Viridiplantae</taxon>
        <taxon>Streptophyta</taxon>
        <taxon>Embryophyta</taxon>
        <taxon>Tracheophyta</taxon>
        <taxon>Spermatophyta</taxon>
        <taxon>Magnoliopsida</taxon>
        <taxon>eudicotyledons</taxon>
        <taxon>Gunneridae</taxon>
        <taxon>Pentapetalae</taxon>
        <taxon>rosids</taxon>
        <taxon>malvids</taxon>
        <taxon>Sapindales</taxon>
        <taxon>Rutaceae</taxon>
        <taxon>Aurantioideae</taxon>
        <taxon>Citrus</taxon>
    </lineage>
</organism>
<sequence>MLYIAFSSIRCLNTNQKFFLITYQRIRLLNPLYITNSSSCPFFFFLNFGSSYKQKLAKSFSSTHHLINTYKDDEKYIN</sequence>
<dbReference type="Gramene" id="ESR40392">
    <property type="protein sequence ID" value="ESR40392"/>
    <property type="gene ID" value="CICLE_v10026879mg"/>
</dbReference>
<dbReference type="KEGG" id="cic:CICLE_v10026879mg"/>
<keyword evidence="2" id="KW-1185">Reference proteome</keyword>
<protein>
    <submittedName>
        <fullName evidence="1">Uncharacterized protein</fullName>
    </submittedName>
</protein>